<keyword evidence="4 5" id="KW-0694">RNA-binding</keyword>
<dbReference type="OrthoDB" id="435282at2759"/>
<comment type="similarity">
    <text evidence="5">Belongs to the class I-like SAM-binding methyltransferase superfamily. RsmB/NOP family.</text>
</comment>
<evidence type="ECO:0000256" key="2">
    <source>
        <dbReference type="ARBA" id="ARBA00022679"/>
    </source>
</evidence>
<dbReference type="Pfam" id="PF21153">
    <property type="entry name" value="NSUN5_N"/>
    <property type="match status" value="1"/>
</dbReference>
<sequence length="629" mass="68595">MSLYHEAADILSTTSPHQGGSLKSRVFGRKDAKSPPNQLYALVLETCKWSGVLKEVIEGAELLRHERKLSPTLALLLVHDLLLAKGGIALPQSHGLRCSIDRHKARLSSEFTRARLRRKAPSVEALRAQIIKATAGEEASHPRWVRVNALKSTIEEQLESTFSTYARAETIRDVVAKEGRHIFLDPHVPNLMAITPGHDLSKTEAYTSGKIILQDKASCFPAYLLDPRSEDGDIIDACAAPGNKTTHLASILHRHTPEFESREQTIFAFEKDARRAQTLEKMVRIAGAKNMTRIGLGQDFLQADPCAEKFKNVGALLLDPSCSGSGIVGRDSMPQLHLPEPPSQQRQQQQQQQGPGGSVSRADSSNKRKRKLDQVHADAGSTSAAVLRDDDGNETVVSSERDLSERLEALSSFQLTLLLHAFRFPSAKKVTYSTCSIHSQENEHVVMAALQSDIARKMGWRILRRAEQVSGLRTWPVRGLVEACNGDETVAEACIRTYKDDGHGVMGFFVAAFARDVDGERGPADGDDGPYVRDDGGRIVRDMLGMPVLKATGLPVALVARDKGARLSGRDGDDDDGDGDDGDGDDDDGDDDDGDDDGDDGDDDDDDDDDEDGEDGEADEASEWGGFED</sequence>
<dbReference type="InterPro" id="IPR049560">
    <property type="entry name" value="MeTrfase_RsmB-F_NOP2_cat"/>
</dbReference>
<dbReference type="GO" id="GO:0008173">
    <property type="term" value="F:RNA methyltransferase activity"/>
    <property type="evidence" value="ECO:0007669"/>
    <property type="project" value="InterPro"/>
</dbReference>
<dbReference type="Gene3D" id="3.40.50.150">
    <property type="entry name" value="Vaccinia Virus protein VP39"/>
    <property type="match status" value="1"/>
</dbReference>
<reference evidence="8" key="1">
    <citation type="journal article" date="2020" name="bioRxiv">
        <title>Whole genome comparisons of ergot fungi reveals the divergence and evolution of species within the genus Claviceps are the result of varying mechanisms driving genome evolution and host range expansion.</title>
        <authorList>
            <person name="Wyka S.A."/>
            <person name="Mondo S.J."/>
            <person name="Liu M."/>
            <person name="Dettman J."/>
            <person name="Nalam V."/>
            <person name="Broders K.D."/>
        </authorList>
    </citation>
    <scope>NUCLEOTIDE SEQUENCE</scope>
    <source>
        <strain evidence="8">CCC 602</strain>
    </source>
</reference>
<feature type="region of interest" description="Disordered" evidence="6">
    <location>
        <begin position="565"/>
        <end position="629"/>
    </location>
</feature>
<dbReference type="AlphaFoldDB" id="A0A9P7N298"/>
<dbReference type="PANTHER" id="PTHR22807">
    <property type="entry name" value="NOP2 YEAST -RELATED NOL1/NOP2/FMU SUN DOMAIN-CONTAINING"/>
    <property type="match status" value="1"/>
</dbReference>
<dbReference type="Proteomes" id="UP000748025">
    <property type="component" value="Unassembled WGS sequence"/>
</dbReference>
<evidence type="ECO:0000256" key="5">
    <source>
        <dbReference type="PROSITE-ProRule" id="PRU01023"/>
    </source>
</evidence>
<feature type="domain" description="SAM-dependent MTase RsmB/NOP-type" evidence="7">
    <location>
        <begin position="133"/>
        <end position="516"/>
    </location>
</feature>
<evidence type="ECO:0000259" key="7">
    <source>
        <dbReference type="PROSITE" id="PS51686"/>
    </source>
</evidence>
<gene>
    <name evidence="8" type="ORF">E4U43_005738</name>
</gene>
<accession>A0A9P7N298</accession>
<dbReference type="InterPro" id="IPR048889">
    <property type="entry name" value="NSUN5_RCM1_N"/>
</dbReference>
<dbReference type="GO" id="GO:0070475">
    <property type="term" value="P:rRNA base methylation"/>
    <property type="evidence" value="ECO:0007669"/>
    <property type="project" value="TreeGrafter"/>
</dbReference>
<dbReference type="PROSITE" id="PS51686">
    <property type="entry name" value="SAM_MT_RSMB_NOP"/>
    <property type="match status" value="1"/>
</dbReference>
<feature type="region of interest" description="Disordered" evidence="6">
    <location>
        <begin position="328"/>
        <end position="399"/>
    </location>
</feature>
<evidence type="ECO:0000313" key="9">
    <source>
        <dbReference type="Proteomes" id="UP000748025"/>
    </source>
</evidence>
<dbReference type="InterPro" id="IPR023267">
    <property type="entry name" value="RCMT"/>
</dbReference>
<feature type="compositionally biased region" description="Acidic residues" evidence="6">
    <location>
        <begin position="572"/>
        <end position="629"/>
    </location>
</feature>
<evidence type="ECO:0000256" key="6">
    <source>
        <dbReference type="SAM" id="MobiDB-lite"/>
    </source>
</evidence>
<evidence type="ECO:0000313" key="8">
    <source>
        <dbReference type="EMBL" id="KAG5986013.1"/>
    </source>
</evidence>
<feature type="binding site" evidence="5">
    <location>
        <position position="319"/>
    </location>
    <ligand>
        <name>S-adenosyl-L-methionine</name>
        <dbReference type="ChEBI" id="CHEBI:59789"/>
    </ligand>
</feature>
<evidence type="ECO:0000256" key="3">
    <source>
        <dbReference type="ARBA" id="ARBA00022691"/>
    </source>
</evidence>
<dbReference type="InterPro" id="IPR049561">
    <property type="entry name" value="NSUN5_7_fdxn-like"/>
</dbReference>
<keyword evidence="2 5" id="KW-0808">Transferase</keyword>
<feature type="binding site" evidence="5">
    <location>
        <position position="299"/>
    </location>
    <ligand>
        <name>S-adenosyl-L-methionine</name>
        <dbReference type="ChEBI" id="CHEBI:59789"/>
    </ligand>
</feature>
<comment type="caution">
    <text evidence="8">The sequence shown here is derived from an EMBL/GenBank/DDBJ whole genome shotgun (WGS) entry which is preliminary data.</text>
</comment>
<dbReference type="GO" id="GO:0003723">
    <property type="term" value="F:RNA binding"/>
    <property type="evidence" value="ECO:0007669"/>
    <property type="project" value="UniProtKB-UniRule"/>
</dbReference>
<keyword evidence="9" id="KW-1185">Reference proteome</keyword>
<dbReference type="SUPFAM" id="SSF53335">
    <property type="entry name" value="S-adenosyl-L-methionine-dependent methyltransferases"/>
    <property type="match status" value="1"/>
</dbReference>
<proteinExistence type="inferred from homology"/>
<dbReference type="GO" id="GO:0005730">
    <property type="term" value="C:nucleolus"/>
    <property type="evidence" value="ECO:0007669"/>
    <property type="project" value="TreeGrafter"/>
</dbReference>
<feature type="active site" description="Nucleophile" evidence="5">
    <location>
        <position position="435"/>
    </location>
</feature>
<dbReference type="PRINTS" id="PR02008">
    <property type="entry name" value="RCMTFAMILY"/>
</dbReference>
<feature type="compositionally biased region" description="Low complexity" evidence="6">
    <location>
        <begin position="344"/>
        <end position="353"/>
    </location>
</feature>
<keyword evidence="3 5" id="KW-0949">S-adenosyl-L-methionine</keyword>
<dbReference type="Gene3D" id="3.30.70.1170">
    <property type="entry name" value="Sun protein, domain 3"/>
    <property type="match status" value="1"/>
</dbReference>
<feature type="binding site" evidence="5">
    <location>
        <position position="270"/>
    </location>
    <ligand>
        <name>S-adenosyl-L-methionine</name>
        <dbReference type="ChEBI" id="CHEBI:59789"/>
    </ligand>
</feature>
<name>A0A9P7N298_9HYPO</name>
<evidence type="ECO:0000256" key="4">
    <source>
        <dbReference type="ARBA" id="ARBA00022884"/>
    </source>
</evidence>
<keyword evidence="1 5" id="KW-0489">Methyltransferase</keyword>
<dbReference type="Pfam" id="PF01189">
    <property type="entry name" value="Methyltr_RsmB-F"/>
    <property type="match status" value="1"/>
</dbReference>
<protein>
    <recommendedName>
        <fullName evidence="7">SAM-dependent MTase RsmB/NOP-type domain-containing protein</fullName>
    </recommendedName>
</protein>
<dbReference type="FunFam" id="3.30.70.1170:FF:000006">
    <property type="entry name" value="NOL1/NOP2/Sun domain family protein"/>
    <property type="match status" value="1"/>
</dbReference>
<dbReference type="Pfam" id="PF21148">
    <property type="entry name" value="NSUN5_fdxn-like"/>
    <property type="match status" value="1"/>
</dbReference>
<organism evidence="8 9">
    <name type="scientific">Claviceps pusilla</name>
    <dbReference type="NCBI Taxonomy" id="123648"/>
    <lineage>
        <taxon>Eukaryota</taxon>
        <taxon>Fungi</taxon>
        <taxon>Dikarya</taxon>
        <taxon>Ascomycota</taxon>
        <taxon>Pezizomycotina</taxon>
        <taxon>Sordariomycetes</taxon>
        <taxon>Hypocreomycetidae</taxon>
        <taxon>Hypocreales</taxon>
        <taxon>Clavicipitaceae</taxon>
        <taxon>Claviceps</taxon>
    </lineage>
</organism>
<dbReference type="PANTHER" id="PTHR22807:SF4">
    <property type="entry name" value="28S RRNA (CYTOSINE-C(5))-METHYLTRANSFERASE"/>
    <property type="match status" value="1"/>
</dbReference>
<evidence type="ECO:0000256" key="1">
    <source>
        <dbReference type="ARBA" id="ARBA00022603"/>
    </source>
</evidence>
<dbReference type="EMBL" id="SRPW01003810">
    <property type="protein sequence ID" value="KAG5986013.1"/>
    <property type="molecule type" value="Genomic_DNA"/>
</dbReference>
<feature type="binding site" evidence="5">
    <location>
        <begin position="238"/>
        <end position="244"/>
    </location>
    <ligand>
        <name>S-adenosyl-L-methionine</name>
        <dbReference type="ChEBI" id="CHEBI:59789"/>
    </ligand>
</feature>
<dbReference type="InterPro" id="IPR001678">
    <property type="entry name" value="MeTrfase_RsmB-F_NOP2_dom"/>
</dbReference>
<dbReference type="InterPro" id="IPR029063">
    <property type="entry name" value="SAM-dependent_MTases_sf"/>
</dbReference>